<evidence type="ECO:0000313" key="1">
    <source>
        <dbReference type="EMBL" id="CDC75035.1"/>
    </source>
</evidence>
<comment type="caution">
    <text evidence="1">The sequence shown here is derived from an EMBL/GenBank/DDBJ whole genome shotgun (WGS) entry which is preliminary data.</text>
</comment>
<name>R6TSC1_9FIRM</name>
<dbReference type="Proteomes" id="UP000018162">
    <property type="component" value="Unassembled WGS sequence"/>
</dbReference>
<evidence type="ECO:0000313" key="2">
    <source>
        <dbReference type="Proteomes" id="UP000018162"/>
    </source>
</evidence>
<sequence>MIKMIKGTYGLKVNGVVEAMTSRSAPFSLTDAREAELVAAGVAAYVQEPDEDPAYSKMKMAELREAAAAYGVDASKIRSKKEVIAMIEAAKAKAAKEPED</sequence>
<dbReference type="EMBL" id="CBFV010000094">
    <property type="protein sequence ID" value="CDC75035.1"/>
    <property type="molecule type" value="Genomic_DNA"/>
</dbReference>
<protein>
    <recommendedName>
        <fullName evidence="3">Rho termination factor N-terminal domain-containing protein</fullName>
    </recommendedName>
</protein>
<evidence type="ECO:0008006" key="3">
    <source>
        <dbReference type="Google" id="ProtNLM"/>
    </source>
</evidence>
<accession>R6TSC1</accession>
<organism evidence="1 2">
    <name type="scientific">Agathobacter rectalis CAG:36</name>
    <dbReference type="NCBI Taxonomy" id="1263079"/>
    <lineage>
        <taxon>Bacteria</taxon>
        <taxon>Bacillati</taxon>
        <taxon>Bacillota</taxon>
        <taxon>Clostridia</taxon>
        <taxon>Lachnospirales</taxon>
        <taxon>Lachnospiraceae</taxon>
        <taxon>Agathobacter</taxon>
    </lineage>
</organism>
<dbReference type="AlphaFoldDB" id="R6TSC1"/>
<proteinExistence type="predicted"/>
<gene>
    <name evidence="1" type="ORF">BN626_01930</name>
</gene>
<reference evidence="1" key="1">
    <citation type="submission" date="2012-11" db="EMBL/GenBank/DDBJ databases">
        <title>Dependencies among metagenomic species, viruses, plasmids and units of genetic variation.</title>
        <authorList>
            <person name="Nielsen H.B."/>
            <person name="Almeida M."/>
            <person name="Juncker A.S."/>
            <person name="Rasmussen S."/>
            <person name="Li J."/>
            <person name="Sunagawa S."/>
            <person name="Plichta D."/>
            <person name="Gautier L."/>
            <person name="Le Chatelier E."/>
            <person name="Peletier E."/>
            <person name="Bonde I."/>
            <person name="Nielsen T."/>
            <person name="Manichanh C."/>
            <person name="Arumugam M."/>
            <person name="Batto J."/>
            <person name="Santos M.B.Q.D."/>
            <person name="Blom N."/>
            <person name="Borruel N."/>
            <person name="Burgdorf K.S."/>
            <person name="Boumezbeur F."/>
            <person name="Casellas F."/>
            <person name="Dore J."/>
            <person name="Guarner F."/>
            <person name="Hansen T."/>
            <person name="Hildebrand F."/>
            <person name="Kaas R.S."/>
            <person name="Kennedy S."/>
            <person name="Kristiansen K."/>
            <person name="Kultima J.R."/>
            <person name="Leonard P."/>
            <person name="Levenez F."/>
            <person name="Lund O."/>
            <person name="Moumen B."/>
            <person name="Le Paslier D."/>
            <person name="Pons N."/>
            <person name="Pedersen O."/>
            <person name="Prifti E."/>
            <person name="Qin J."/>
            <person name="Raes J."/>
            <person name="Tap J."/>
            <person name="Tims S."/>
            <person name="Ussery D.W."/>
            <person name="Yamada T."/>
            <person name="MetaHit consortium"/>
            <person name="Renault P."/>
            <person name="Sicheritz-Ponten T."/>
            <person name="Bork P."/>
            <person name="Wang J."/>
            <person name="Brunak S."/>
            <person name="Ehrlich S.D."/>
        </authorList>
    </citation>
    <scope>NUCLEOTIDE SEQUENCE [LARGE SCALE GENOMIC DNA]</scope>
</reference>